<proteinExistence type="predicted"/>
<name>A0AAV4SA72_CAEEX</name>
<gene>
    <name evidence="1" type="ORF">CEXT_599251</name>
</gene>
<dbReference type="EMBL" id="BPLR01009114">
    <property type="protein sequence ID" value="GIY29702.1"/>
    <property type="molecule type" value="Genomic_DNA"/>
</dbReference>
<organism evidence="1 2">
    <name type="scientific">Caerostris extrusa</name>
    <name type="common">Bark spider</name>
    <name type="synonym">Caerostris bankana</name>
    <dbReference type="NCBI Taxonomy" id="172846"/>
    <lineage>
        <taxon>Eukaryota</taxon>
        <taxon>Metazoa</taxon>
        <taxon>Ecdysozoa</taxon>
        <taxon>Arthropoda</taxon>
        <taxon>Chelicerata</taxon>
        <taxon>Arachnida</taxon>
        <taxon>Araneae</taxon>
        <taxon>Araneomorphae</taxon>
        <taxon>Entelegynae</taxon>
        <taxon>Araneoidea</taxon>
        <taxon>Araneidae</taxon>
        <taxon>Caerostris</taxon>
    </lineage>
</organism>
<evidence type="ECO:0000313" key="2">
    <source>
        <dbReference type="Proteomes" id="UP001054945"/>
    </source>
</evidence>
<comment type="caution">
    <text evidence="1">The sequence shown here is derived from an EMBL/GenBank/DDBJ whole genome shotgun (WGS) entry which is preliminary data.</text>
</comment>
<accession>A0AAV4SA72</accession>
<keyword evidence="2" id="KW-1185">Reference proteome</keyword>
<dbReference type="Proteomes" id="UP001054945">
    <property type="component" value="Unassembled WGS sequence"/>
</dbReference>
<sequence length="86" mass="9938">MHWFNLSHVHLHFLPNTAFFFIKECLIGAANSLKTPKLNYIVVIRFVEKSETQLQYASAPVQLQYASAPVQLQYASTPVQLQYIHF</sequence>
<reference evidence="1 2" key="1">
    <citation type="submission" date="2021-06" db="EMBL/GenBank/DDBJ databases">
        <title>Caerostris extrusa draft genome.</title>
        <authorList>
            <person name="Kono N."/>
            <person name="Arakawa K."/>
        </authorList>
    </citation>
    <scope>NUCLEOTIDE SEQUENCE [LARGE SCALE GENOMIC DNA]</scope>
</reference>
<protein>
    <submittedName>
        <fullName evidence="1">Uncharacterized protein</fullName>
    </submittedName>
</protein>
<evidence type="ECO:0000313" key="1">
    <source>
        <dbReference type="EMBL" id="GIY29702.1"/>
    </source>
</evidence>
<dbReference type="AlphaFoldDB" id="A0AAV4SA72"/>